<keyword evidence="9" id="KW-0430">Lectin</keyword>
<evidence type="ECO:0000256" key="7">
    <source>
        <dbReference type="ARBA" id="ARBA00022692"/>
    </source>
</evidence>
<dbReference type="GO" id="GO:0004674">
    <property type="term" value="F:protein serine/threonine kinase activity"/>
    <property type="evidence" value="ECO:0007669"/>
    <property type="project" value="UniProtKB-KW"/>
</dbReference>
<dbReference type="Gene3D" id="3.30.200.20">
    <property type="entry name" value="Phosphorylase Kinase, domain 1"/>
    <property type="match status" value="1"/>
</dbReference>
<evidence type="ECO:0000256" key="12">
    <source>
        <dbReference type="ARBA" id="ARBA00022989"/>
    </source>
</evidence>
<accession>A0A8T0H914</accession>
<dbReference type="InterPro" id="IPR019825">
    <property type="entry name" value="Lectin_legB_Mn/Ca_BS"/>
</dbReference>
<dbReference type="SMART" id="SM00220">
    <property type="entry name" value="S_TKc"/>
    <property type="match status" value="1"/>
</dbReference>
<keyword evidence="7" id="KW-0812">Transmembrane</keyword>
<evidence type="ECO:0000259" key="16">
    <source>
        <dbReference type="PROSITE" id="PS50011"/>
    </source>
</evidence>
<keyword evidence="11" id="KW-0067">ATP-binding</keyword>
<dbReference type="AlphaFoldDB" id="A0A8T0H914"/>
<evidence type="ECO:0000256" key="5">
    <source>
        <dbReference type="ARBA" id="ARBA00022475"/>
    </source>
</evidence>
<dbReference type="InterPro" id="IPR008271">
    <property type="entry name" value="Ser/Thr_kinase_AS"/>
</dbReference>
<dbReference type="EC" id="2.7.11.1" evidence="4"/>
<dbReference type="PROSITE" id="PS50011">
    <property type="entry name" value="PROTEIN_KINASE_DOM"/>
    <property type="match status" value="1"/>
</dbReference>
<evidence type="ECO:0000256" key="10">
    <source>
        <dbReference type="ARBA" id="ARBA00022741"/>
    </source>
</evidence>
<comment type="caution">
    <text evidence="17">The sequence shown here is derived from an EMBL/GenBank/DDBJ whole genome shotgun (WGS) entry which is preliminary data.</text>
</comment>
<protein>
    <recommendedName>
        <fullName evidence="4">non-specific serine/threonine protein kinase</fullName>
        <ecNumber evidence="4">2.7.11.1</ecNumber>
    </recommendedName>
</protein>
<evidence type="ECO:0000256" key="2">
    <source>
        <dbReference type="ARBA" id="ARBA00008536"/>
    </source>
</evidence>
<dbReference type="GO" id="GO:0002229">
    <property type="term" value="P:defense response to oomycetes"/>
    <property type="evidence" value="ECO:0007669"/>
    <property type="project" value="UniProtKB-ARBA"/>
</dbReference>
<reference evidence="17" key="1">
    <citation type="submission" date="2020-06" db="EMBL/GenBank/DDBJ databases">
        <title>WGS assembly of Ceratodon purpureus strain R40.</title>
        <authorList>
            <person name="Carey S.B."/>
            <person name="Jenkins J."/>
            <person name="Shu S."/>
            <person name="Lovell J.T."/>
            <person name="Sreedasyam A."/>
            <person name="Maumus F."/>
            <person name="Tiley G.P."/>
            <person name="Fernandez-Pozo N."/>
            <person name="Barry K."/>
            <person name="Chen C."/>
            <person name="Wang M."/>
            <person name="Lipzen A."/>
            <person name="Daum C."/>
            <person name="Saski C.A."/>
            <person name="Payton A.C."/>
            <person name="Mcbreen J.C."/>
            <person name="Conrad R.E."/>
            <person name="Kollar L.M."/>
            <person name="Olsson S."/>
            <person name="Huttunen S."/>
            <person name="Landis J.B."/>
            <person name="Wickett N.J."/>
            <person name="Johnson M.G."/>
            <person name="Rensing S.A."/>
            <person name="Grimwood J."/>
            <person name="Schmutz J."/>
            <person name="Mcdaniel S.F."/>
        </authorList>
    </citation>
    <scope>NUCLEOTIDE SEQUENCE</scope>
    <source>
        <strain evidence="17">R40</strain>
    </source>
</reference>
<comment type="subcellular location">
    <subcellularLocation>
        <location evidence="1">Cell membrane</location>
        <topology evidence="1">Single-pass type I membrane protein</topology>
    </subcellularLocation>
</comment>
<name>A0A8T0H914_CERPU</name>
<dbReference type="Pfam" id="PF00069">
    <property type="entry name" value="Pkinase"/>
    <property type="match status" value="1"/>
</dbReference>
<evidence type="ECO:0000256" key="13">
    <source>
        <dbReference type="ARBA" id="ARBA00023136"/>
    </source>
</evidence>
<dbReference type="InterPro" id="IPR011009">
    <property type="entry name" value="Kinase-like_dom_sf"/>
</dbReference>
<dbReference type="GO" id="GO:0030246">
    <property type="term" value="F:carbohydrate binding"/>
    <property type="evidence" value="ECO:0007669"/>
    <property type="project" value="UniProtKB-KW"/>
</dbReference>
<keyword evidence="6" id="KW-0808">Transferase</keyword>
<dbReference type="EMBL" id="CM026428">
    <property type="protein sequence ID" value="KAG0567903.1"/>
    <property type="molecule type" value="Genomic_DNA"/>
</dbReference>
<dbReference type="GO" id="GO:0005524">
    <property type="term" value="F:ATP binding"/>
    <property type="evidence" value="ECO:0007669"/>
    <property type="project" value="UniProtKB-KW"/>
</dbReference>
<evidence type="ECO:0000313" key="18">
    <source>
        <dbReference type="Proteomes" id="UP000822688"/>
    </source>
</evidence>
<dbReference type="Proteomes" id="UP000822688">
    <property type="component" value="Chromosome 7"/>
</dbReference>
<dbReference type="SUPFAM" id="SSF49899">
    <property type="entry name" value="Concanavalin A-like lectins/glucanases"/>
    <property type="match status" value="1"/>
</dbReference>
<organism evidence="17 18">
    <name type="scientific">Ceratodon purpureus</name>
    <name type="common">Fire moss</name>
    <name type="synonym">Dicranum purpureum</name>
    <dbReference type="NCBI Taxonomy" id="3225"/>
    <lineage>
        <taxon>Eukaryota</taxon>
        <taxon>Viridiplantae</taxon>
        <taxon>Streptophyta</taxon>
        <taxon>Embryophyta</taxon>
        <taxon>Bryophyta</taxon>
        <taxon>Bryophytina</taxon>
        <taxon>Bryopsida</taxon>
        <taxon>Dicranidae</taxon>
        <taxon>Pseudoditrichales</taxon>
        <taxon>Ditrichaceae</taxon>
        <taxon>Ceratodon</taxon>
    </lineage>
</organism>
<dbReference type="FunFam" id="1.10.510.10:FF:000240">
    <property type="entry name" value="Lectin-domain containing receptor kinase A4.3"/>
    <property type="match status" value="1"/>
</dbReference>
<dbReference type="PROSITE" id="PS00307">
    <property type="entry name" value="LECTIN_LEGUME_BETA"/>
    <property type="match status" value="1"/>
</dbReference>
<evidence type="ECO:0000256" key="15">
    <source>
        <dbReference type="ARBA" id="ARBA00023180"/>
    </source>
</evidence>
<dbReference type="GO" id="GO:0005886">
    <property type="term" value="C:plasma membrane"/>
    <property type="evidence" value="ECO:0007669"/>
    <property type="project" value="UniProtKB-SubCell"/>
</dbReference>
<feature type="domain" description="Protein kinase" evidence="16">
    <location>
        <begin position="233"/>
        <end position="580"/>
    </location>
</feature>
<evidence type="ECO:0000256" key="9">
    <source>
        <dbReference type="ARBA" id="ARBA00022734"/>
    </source>
</evidence>
<dbReference type="Gene3D" id="1.10.510.10">
    <property type="entry name" value="Transferase(Phosphotransferase) domain 1"/>
    <property type="match status" value="1"/>
</dbReference>
<evidence type="ECO:0000313" key="17">
    <source>
        <dbReference type="EMBL" id="KAG0567903.1"/>
    </source>
</evidence>
<keyword evidence="18" id="KW-1185">Reference proteome</keyword>
<dbReference type="PANTHER" id="PTHR27007">
    <property type="match status" value="1"/>
</dbReference>
<keyword evidence="10" id="KW-0547">Nucleotide-binding</keyword>
<dbReference type="InterPro" id="IPR050528">
    <property type="entry name" value="L-type_Lectin-RKs"/>
</dbReference>
<comment type="similarity">
    <text evidence="3">In the C-terminal section; belongs to the protein kinase superfamily. Ser/Thr protein kinase family.</text>
</comment>
<keyword evidence="6" id="KW-0418">Kinase</keyword>
<comment type="similarity">
    <text evidence="2">In the N-terminal section; belongs to the leguminous lectin family.</text>
</comment>
<dbReference type="InterPro" id="IPR013320">
    <property type="entry name" value="ConA-like_dom_sf"/>
</dbReference>
<evidence type="ECO:0000256" key="6">
    <source>
        <dbReference type="ARBA" id="ARBA00022527"/>
    </source>
</evidence>
<gene>
    <name evidence="17" type="ORF">KC19_7G170800</name>
</gene>
<proteinExistence type="inferred from homology"/>
<keyword evidence="6" id="KW-0723">Serine/threonine-protein kinase</keyword>
<evidence type="ECO:0000256" key="8">
    <source>
        <dbReference type="ARBA" id="ARBA00022729"/>
    </source>
</evidence>
<dbReference type="InterPro" id="IPR000719">
    <property type="entry name" value="Prot_kinase_dom"/>
</dbReference>
<dbReference type="Gene3D" id="2.60.120.200">
    <property type="match status" value="1"/>
</dbReference>
<dbReference type="PROSITE" id="PS00108">
    <property type="entry name" value="PROTEIN_KINASE_ST"/>
    <property type="match status" value="1"/>
</dbReference>
<evidence type="ECO:0000256" key="3">
    <source>
        <dbReference type="ARBA" id="ARBA00010217"/>
    </source>
</evidence>
<keyword evidence="13" id="KW-0472">Membrane</keyword>
<evidence type="ECO:0000256" key="1">
    <source>
        <dbReference type="ARBA" id="ARBA00004251"/>
    </source>
</evidence>
<dbReference type="SUPFAM" id="SSF56112">
    <property type="entry name" value="Protein kinase-like (PK-like)"/>
    <property type="match status" value="1"/>
</dbReference>
<keyword evidence="14" id="KW-0675">Receptor</keyword>
<keyword evidence="15" id="KW-0325">Glycoprotein</keyword>
<keyword evidence="8" id="KW-0732">Signal</keyword>
<evidence type="ECO:0000256" key="11">
    <source>
        <dbReference type="ARBA" id="ARBA00022840"/>
    </source>
</evidence>
<keyword evidence="12" id="KW-1133">Transmembrane helix</keyword>
<sequence length="657" mass="74160">MSGLCDILRCGGCPTRPILPLYIMTVFHVGIFFVQSASLGTNFSFLEFAETDDFVFFGESARYNSDTLSYTIEPIRRINVSTTMLNSCDKMYYKDKVGMKSKELSAAASFSTSFTFSITQRDHHSYGSATLMFIIGTESTFAMLANPQAYSGKSKGKFLAVEFDTYYDLIAEDSSDSYIGVNINTIKRSNTRDNLCEGNRTSYSFPWTGRTYTAWIAYNGSTKSLGVWFANGSLREEVLKPASPGLVDVKELDLLDTFEDDMYVGFSGTVTPPGMVVAVKRLKHDSEHVHREFLAEVSSISQIRHRNLVHLRGWCQDDGNFLLVYEYMSNGSLDEWLFPSRRRHPDDPKFKRFEVIPWEIRFSILAGVAAAVEYLHEEWVQCVLHRDIKSSNVMLDENFNPHLGDFGLARLMDHEKLEKTTMMGGTFGYMAPEMHYTGKATKESDVYSFGTLMLEVLCGRKPVNLQVEDPNDDFMLVQHVWRAHERGNILTAVDPELLKFSRTSTVASTQIAPYYSNSICEQVPINQVDPNRRPVLSTDCSILNVWEERRVVSLLHLGLRCCLSDPESRPSMKVVKQVIMQVQSITAEEDPMSALKCMPPLPSMMPLLRESSALGSSLIQVPTASMVATKAALQEVEAQVLPEMRPRGELRRRFLTN</sequence>
<evidence type="ECO:0000256" key="4">
    <source>
        <dbReference type="ARBA" id="ARBA00012513"/>
    </source>
</evidence>
<dbReference type="InterPro" id="IPR001220">
    <property type="entry name" value="Legume_lectin_dom"/>
</dbReference>
<keyword evidence="5" id="KW-1003">Cell membrane</keyword>
<dbReference type="Pfam" id="PF00139">
    <property type="entry name" value="Lectin_legB"/>
    <property type="match status" value="1"/>
</dbReference>
<evidence type="ECO:0000256" key="14">
    <source>
        <dbReference type="ARBA" id="ARBA00023170"/>
    </source>
</evidence>